<accession>A0A7S8FDH8</accession>
<dbReference type="InterPro" id="IPR003961">
    <property type="entry name" value="FN3_dom"/>
</dbReference>
<reference evidence="3 4" key="1">
    <citation type="journal article" date="2020" name="ISME J.">
        <title>Enrichment and physiological characterization of a novel comammox Nitrospira indicates ammonium inhibition of complete nitrification.</title>
        <authorList>
            <person name="Sakoula D."/>
            <person name="Koch H."/>
            <person name="Frank J."/>
            <person name="Jetten M.S.M."/>
            <person name="van Kessel M.A.H.J."/>
            <person name="Lucker S."/>
        </authorList>
    </citation>
    <scope>NUCLEOTIDE SEQUENCE [LARGE SCALE GENOMIC DNA]</scope>
    <source>
        <strain evidence="3">Comreactor17</strain>
    </source>
</reference>
<evidence type="ECO:0000313" key="4">
    <source>
        <dbReference type="Proteomes" id="UP000593737"/>
    </source>
</evidence>
<dbReference type="AlphaFoldDB" id="A0A7S8FDH8"/>
<evidence type="ECO:0000256" key="1">
    <source>
        <dbReference type="SAM" id="MobiDB-lite"/>
    </source>
</evidence>
<dbReference type="Pfam" id="PF00041">
    <property type="entry name" value="fn3"/>
    <property type="match status" value="1"/>
</dbReference>
<gene>
    <name evidence="3" type="ORF">Nkreftii_001548</name>
</gene>
<dbReference type="InterPro" id="IPR036116">
    <property type="entry name" value="FN3_sf"/>
</dbReference>
<proteinExistence type="predicted"/>
<dbReference type="EMBL" id="CP047423">
    <property type="protein sequence ID" value="QPD03774.1"/>
    <property type="molecule type" value="Genomic_DNA"/>
</dbReference>
<evidence type="ECO:0000313" key="3">
    <source>
        <dbReference type="EMBL" id="QPD03774.1"/>
    </source>
</evidence>
<feature type="compositionally biased region" description="Polar residues" evidence="1">
    <location>
        <begin position="46"/>
        <end position="67"/>
    </location>
</feature>
<sequence>MLENASPVGFLYRQFPRSIASLIILGVLALPLTGCGDSEGGGPAISSLSTPTDTDESANTTDDSTLDPTLEGPVLGGEEPIDSPLLLAEGTDADSFTDVAPDPNSADPEEDTVASLIDAPQDKPSISMASTPTGAAASVMWQLVQDPKVKGYYVYYGKQPSEDPGVCSYDGRIAADTPSVTIDELEPNTPYFFAVSAYGSLESPCSNEASAITPPAGA</sequence>
<organism evidence="3 4">
    <name type="scientific">Candidatus Nitrospira kreftii</name>
    <dbReference type="NCBI Taxonomy" id="2652173"/>
    <lineage>
        <taxon>Bacteria</taxon>
        <taxon>Pseudomonadati</taxon>
        <taxon>Nitrospirota</taxon>
        <taxon>Nitrospiria</taxon>
        <taxon>Nitrospirales</taxon>
        <taxon>Nitrospiraceae</taxon>
        <taxon>Nitrospira</taxon>
    </lineage>
</organism>
<dbReference type="CDD" id="cd00063">
    <property type="entry name" value="FN3"/>
    <property type="match status" value="1"/>
</dbReference>
<dbReference type="SUPFAM" id="SSF49265">
    <property type="entry name" value="Fibronectin type III"/>
    <property type="match status" value="1"/>
</dbReference>
<dbReference type="KEGG" id="nkf:Nkreftii_001548"/>
<dbReference type="Gene3D" id="2.60.40.10">
    <property type="entry name" value="Immunoglobulins"/>
    <property type="match status" value="1"/>
</dbReference>
<feature type="region of interest" description="Disordered" evidence="1">
    <location>
        <begin position="41"/>
        <end position="84"/>
    </location>
</feature>
<dbReference type="InterPro" id="IPR013783">
    <property type="entry name" value="Ig-like_fold"/>
</dbReference>
<evidence type="ECO:0000259" key="2">
    <source>
        <dbReference type="PROSITE" id="PS50853"/>
    </source>
</evidence>
<dbReference type="Proteomes" id="UP000593737">
    <property type="component" value="Chromosome"/>
</dbReference>
<protein>
    <recommendedName>
        <fullName evidence="2">Fibronectin type-III domain-containing protein</fullName>
    </recommendedName>
</protein>
<dbReference type="PROSITE" id="PS50853">
    <property type="entry name" value="FN3"/>
    <property type="match status" value="1"/>
</dbReference>
<feature type="domain" description="Fibronectin type-III" evidence="2">
    <location>
        <begin position="123"/>
        <end position="216"/>
    </location>
</feature>
<name>A0A7S8FDH8_9BACT</name>